<evidence type="ECO:0000256" key="9">
    <source>
        <dbReference type="ARBA" id="ARBA00023295"/>
    </source>
</evidence>
<proteinExistence type="inferred from homology"/>
<dbReference type="SUPFAM" id="SSF48208">
    <property type="entry name" value="Six-hairpin glycosidases"/>
    <property type="match status" value="1"/>
</dbReference>
<dbReference type="FunFam" id="1.50.10.20:FF:000006">
    <property type="entry name" value="Mannan endo-1,6-alpha-mannosidase"/>
    <property type="match status" value="1"/>
</dbReference>
<keyword evidence="9 10" id="KW-0326">Glycosidase</keyword>
<dbReference type="GO" id="GO:0009272">
    <property type="term" value="P:fungal-type cell wall biogenesis"/>
    <property type="evidence" value="ECO:0007669"/>
    <property type="project" value="TreeGrafter"/>
</dbReference>
<keyword evidence="6 10" id="KW-0378">Hydrolase</keyword>
<dbReference type="PANTHER" id="PTHR12145:SF36">
    <property type="entry name" value="MANNAN ENDO-1,6-ALPHA-MANNOSIDASE DCW1"/>
    <property type="match status" value="1"/>
</dbReference>
<name>A0A7C8M4H4_9PLEO</name>
<dbReference type="PANTHER" id="PTHR12145">
    <property type="entry name" value="MANNAN ENDO-1,6-ALPHA-MANNOSIDASE DCW1"/>
    <property type="match status" value="1"/>
</dbReference>
<keyword evidence="5 12" id="KW-0732">Signal</keyword>
<accession>A0A7C8M4H4</accession>
<comment type="similarity">
    <text evidence="3 10">Belongs to the glycosyl hydrolase 76 family.</text>
</comment>
<keyword evidence="8" id="KW-0325">Glycoprotein</keyword>
<evidence type="ECO:0000313" key="13">
    <source>
        <dbReference type="EMBL" id="KAF2868059.1"/>
    </source>
</evidence>
<organism evidence="13 14">
    <name type="scientific">Massariosphaeria phaeospora</name>
    <dbReference type="NCBI Taxonomy" id="100035"/>
    <lineage>
        <taxon>Eukaryota</taxon>
        <taxon>Fungi</taxon>
        <taxon>Dikarya</taxon>
        <taxon>Ascomycota</taxon>
        <taxon>Pezizomycotina</taxon>
        <taxon>Dothideomycetes</taxon>
        <taxon>Pleosporomycetidae</taxon>
        <taxon>Pleosporales</taxon>
        <taxon>Pleosporales incertae sedis</taxon>
        <taxon>Massariosphaeria</taxon>
    </lineage>
</organism>
<evidence type="ECO:0000256" key="10">
    <source>
        <dbReference type="PIRNR" id="PIRNR016302"/>
    </source>
</evidence>
<evidence type="ECO:0000256" key="3">
    <source>
        <dbReference type="ARBA" id="ARBA00009699"/>
    </source>
</evidence>
<evidence type="ECO:0000256" key="5">
    <source>
        <dbReference type="ARBA" id="ARBA00022729"/>
    </source>
</evidence>
<dbReference type="InterPro" id="IPR014480">
    <property type="entry name" value="Mannan-1_6-alpha_mannosidase"/>
</dbReference>
<sequence length="475" mass="52168">MKLFGLGRALAALSFFTPHIVLPASALELDPTNPENVRDVAKKVADDLVAMYAHVNFDGKGGNKVLSGIPGLLTYEPYYWWEAGAMFGQLVEYWYYTNDSSYNDLVKEGMLHQIGEQKNLMPRNQSKDEGNDDQIFWAFTMMSAAELNFPNPPASEPGWLALAQGVFNQLHSRWDTEKCGGGLRWQIYYYNPGWDYKNTASNGGYFHLGARLAVYTKNDTYAKEAEKAYDWMDQGPLLNEKGEVFDGSDVLKGCTDADQTAWTYNYGIMIAGTAYMYNYTNGDAKWGDRLQKFLNQTDRFFPKQNNSTMTEVCEAHALCDVDQVSFKAYLSRWLALTTQLAPFTRAQILPLLAHSGVAAAQTCVGETQSTGPSARPTRNLCGNRWYEQGYDGRGGVGQQMSALSIIGANLIQEVKGPATEGGGGTSAGNPGLGGDDAEPPIYDYDQITAADRAGASILTMLVVGATLGGGWWLVN</sequence>
<protein>
    <recommendedName>
        <fullName evidence="4 10">Mannan endo-1,6-alpha-mannosidase</fullName>
        <ecNumber evidence="4 10">3.2.1.101</ecNumber>
    </recommendedName>
</protein>
<dbReference type="OrthoDB" id="4187847at2759"/>
<evidence type="ECO:0000256" key="11">
    <source>
        <dbReference type="SAM" id="MobiDB-lite"/>
    </source>
</evidence>
<dbReference type="Proteomes" id="UP000481861">
    <property type="component" value="Unassembled WGS sequence"/>
</dbReference>
<dbReference type="GO" id="GO:0016052">
    <property type="term" value="P:carbohydrate catabolic process"/>
    <property type="evidence" value="ECO:0007669"/>
    <property type="project" value="InterPro"/>
</dbReference>
<dbReference type="GO" id="GO:0012505">
    <property type="term" value="C:endomembrane system"/>
    <property type="evidence" value="ECO:0007669"/>
    <property type="project" value="UniProtKB-SubCell"/>
</dbReference>
<evidence type="ECO:0000256" key="7">
    <source>
        <dbReference type="ARBA" id="ARBA00023136"/>
    </source>
</evidence>
<evidence type="ECO:0000256" key="6">
    <source>
        <dbReference type="ARBA" id="ARBA00022801"/>
    </source>
</evidence>
<gene>
    <name evidence="13" type="ORF">BDV95DRAFT_155995</name>
</gene>
<dbReference type="Pfam" id="PF03663">
    <property type="entry name" value="Glyco_hydro_76"/>
    <property type="match status" value="1"/>
</dbReference>
<dbReference type="EC" id="3.2.1.101" evidence="4 10"/>
<feature type="compositionally biased region" description="Gly residues" evidence="11">
    <location>
        <begin position="419"/>
        <end position="434"/>
    </location>
</feature>
<reference evidence="13 14" key="1">
    <citation type="submission" date="2020-01" db="EMBL/GenBank/DDBJ databases">
        <authorList>
            <consortium name="DOE Joint Genome Institute"/>
            <person name="Haridas S."/>
            <person name="Albert R."/>
            <person name="Binder M."/>
            <person name="Bloem J."/>
            <person name="Labutti K."/>
            <person name="Salamov A."/>
            <person name="Andreopoulos B."/>
            <person name="Baker S.E."/>
            <person name="Barry K."/>
            <person name="Bills G."/>
            <person name="Bluhm B.H."/>
            <person name="Cannon C."/>
            <person name="Castanera R."/>
            <person name="Culley D.E."/>
            <person name="Daum C."/>
            <person name="Ezra D."/>
            <person name="Gonzalez J.B."/>
            <person name="Henrissat B."/>
            <person name="Kuo A."/>
            <person name="Liang C."/>
            <person name="Lipzen A."/>
            <person name="Lutzoni F."/>
            <person name="Magnuson J."/>
            <person name="Mondo S."/>
            <person name="Nolan M."/>
            <person name="Ohm R."/>
            <person name="Pangilinan J."/>
            <person name="Park H.-J.H."/>
            <person name="Ramirez L."/>
            <person name="Alfaro M."/>
            <person name="Sun H."/>
            <person name="Tritt A."/>
            <person name="Yoshinaga Y."/>
            <person name="Zwiers L.-H.L."/>
            <person name="Turgeon B.G."/>
            <person name="Goodwin S.B."/>
            <person name="Spatafora J.W."/>
            <person name="Crous P.W."/>
            <person name="Grigoriev I.V."/>
        </authorList>
    </citation>
    <scope>NUCLEOTIDE SEQUENCE [LARGE SCALE GENOMIC DNA]</scope>
    <source>
        <strain evidence="13 14">CBS 611.86</strain>
    </source>
</reference>
<feature type="signal peptide" evidence="12">
    <location>
        <begin position="1"/>
        <end position="26"/>
    </location>
</feature>
<evidence type="ECO:0000256" key="2">
    <source>
        <dbReference type="ARBA" id="ARBA00004308"/>
    </source>
</evidence>
<evidence type="ECO:0000256" key="4">
    <source>
        <dbReference type="ARBA" id="ARBA00012350"/>
    </source>
</evidence>
<evidence type="ECO:0000256" key="1">
    <source>
        <dbReference type="ARBA" id="ARBA00001452"/>
    </source>
</evidence>
<keyword evidence="7" id="KW-0472">Membrane</keyword>
<dbReference type="Gene3D" id="1.50.10.20">
    <property type="match status" value="1"/>
</dbReference>
<evidence type="ECO:0000256" key="12">
    <source>
        <dbReference type="SAM" id="SignalP"/>
    </source>
</evidence>
<dbReference type="EMBL" id="JAADJZ010000020">
    <property type="protein sequence ID" value="KAF2868059.1"/>
    <property type="molecule type" value="Genomic_DNA"/>
</dbReference>
<dbReference type="GO" id="GO:0008496">
    <property type="term" value="F:mannan endo-1,6-alpha-mannosidase activity"/>
    <property type="evidence" value="ECO:0007669"/>
    <property type="project" value="UniProtKB-UniRule"/>
</dbReference>
<keyword evidence="14" id="KW-1185">Reference proteome</keyword>
<comment type="catalytic activity">
    <reaction evidence="1 10">
        <text>Random hydrolysis of (1-&gt;6)-alpha-D-mannosidic linkages in unbranched (1-&gt;6)-mannans.</text>
        <dbReference type="EC" id="3.2.1.101"/>
    </reaction>
</comment>
<comment type="caution">
    <text evidence="13">The sequence shown here is derived from an EMBL/GenBank/DDBJ whole genome shotgun (WGS) entry which is preliminary data.</text>
</comment>
<dbReference type="InterPro" id="IPR005198">
    <property type="entry name" value="Glyco_hydro_76"/>
</dbReference>
<feature type="chain" id="PRO_5028942256" description="Mannan endo-1,6-alpha-mannosidase" evidence="12">
    <location>
        <begin position="27"/>
        <end position="475"/>
    </location>
</feature>
<evidence type="ECO:0000256" key="8">
    <source>
        <dbReference type="ARBA" id="ARBA00023180"/>
    </source>
</evidence>
<evidence type="ECO:0000313" key="14">
    <source>
        <dbReference type="Proteomes" id="UP000481861"/>
    </source>
</evidence>
<dbReference type="InterPro" id="IPR008928">
    <property type="entry name" value="6-hairpin_glycosidase_sf"/>
</dbReference>
<dbReference type="AlphaFoldDB" id="A0A7C8M4H4"/>
<feature type="region of interest" description="Disordered" evidence="11">
    <location>
        <begin position="417"/>
        <end position="440"/>
    </location>
</feature>
<dbReference type="PIRSF" id="PIRSF016302">
    <property type="entry name" value="Man_a_manosd"/>
    <property type="match status" value="1"/>
</dbReference>
<comment type="subcellular location">
    <subcellularLocation>
        <location evidence="2">Endomembrane system</location>
    </subcellularLocation>
</comment>